<dbReference type="AlphaFoldDB" id="A0A1D9Q5F4"/>
<name>A0A1D9Q5F4_SCLS1</name>
<organism evidence="2 3">
    <name type="scientific">Sclerotinia sclerotiorum (strain ATCC 18683 / 1980 / Ss-1)</name>
    <name type="common">White mold</name>
    <name type="synonym">Whetzelinia sclerotiorum</name>
    <dbReference type="NCBI Taxonomy" id="665079"/>
    <lineage>
        <taxon>Eukaryota</taxon>
        <taxon>Fungi</taxon>
        <taxon>Dikarya</taxon>
        <taxon>Ascomycota</taxon>
        <taxon>Pezizomycotina</taxon>
        <taxon>Leotiomycetes</taxon>
        <taxon>Helotiales</taxon>
        <taxon>Sclerotiniaceae</taxon>
        <taxon>Sclerotinia</taxon>
    </lineage>
</organism>
<evidence type="ECO:0000313" key="2">
    <source>
        <dbReference type="EMBL" id="APA10022.1"/>
    </source>
</evidence>
<evidence type="ECO:0000313" key="3">
    <source>
        <dbReference type="Proteomes" id="UP000177798"/>
    </source>
</evidence>
<protein>
    <submittedName>
        <fullName evidence="2">Uncharacterized protein</fullName>
    </submittedName>
</protein>
<evidence type="ECO:0000256" key="1">
    <source>
        <dbReference type="SAM" id="MobiDB-lite"/>
    </source>
</evidence>
<accession>A0A1D9Q5F4</accession>
<sequence length="59" mass="6323">MMEHADSTEERHAPLTLSGAETGLGESKAAQEAAGGQVHEAKTRKIVLMLPKVKELIIL</sequence>
<feature type="region of interest" description="Disordered" evidence="1">
    <location>
        <begin position="1"/>
        <end position="41"/>
    </location>
</feature>
<dbReference type="EMBL" id="CP017818">
    <property type="protein sequence ID" value="APA10022.1"/>
    <property type="molecule type" value="Genomic_DNA"/>
</dbReference>
<proteinExistence type="predicted"/>
<reference evidence="3" key="1">
    <citation type="journal article" date="2017" name="Genome Biol. Evol.">
        <title>The complete genome sequence of the phytopathogenic fungus Sclerotinia sclerotiorum reveals insights into the genome architecture of broad host range pathogens.</title>
        <authorList>
            <person name="Derbyshire M."/>
            <person name="Denton-Giles M."/>
            <person name="Hegedus D."/>
            <person name="Seifbarghy S."/>
            <person name="Rollins J."/>
            <person name="van Kan J."/>
            <person name="Seidl M.F."/>
            <person name="Faino L."/>
            <person name="Mbengue M."/>
            <person name="Navaud O."/>
            <person name="Raffaele S."/>
            <person name="Hammond-Kosack K."/>
            <person name="Heard S."/>
            <person name="Oliver R."/>
        </authorList>
    </citation>
    <scope>NUCLEOTIDE SEQUENCE [LARGE SCALE GENOMIC DNA]</scope>
    <source>
        <strain evidence="3">ATCC 18683 / 1980 / Ss-1</strain>
    </source>
</reference>
<dbReference type="Proteomes" id="UP000177798">
    <property type="component" value="Chromosome 5"/>
</dbReference>
<feature type="compositionally biased region" description="Basic and acidic residues" evidence="1">
    <location>
        <begin position="1"/>
        <end position="13"/>
    </location>
</feature>
<dbReference type="VEuPathDB" id="FungiDB:sscle_05g047920"/>
<gene>
    <name evidence="2" type="ORF">sscle_05g047920</name>
</gene>